<proteinExistence type="predicted"/>
<dbReference type="PANTHER" id="PTHR34033">
    <property type="entry name" value="AP-5 COMPLEX SUBUNIT BETA-1"/>
    <property type="match status" value="1"/>
</dbReference>
<dbReference type="PANTHER" id="PTHR34033:SF1">
    <property type="entry name" value="AP-5 COMPLEX SUBUNIT BETA-1"/>
    <property type="match status" value="1"/>
</dbReference>
<accession>A0ABQ9EG51</accession>
<evidence type="ECO:0000313" key="4">
    <source>
        <dbReference type="Proteomes" id="UP001217089"/>
    </source>
</evidence>
<gene>
    <name evidence="3" type="ORF">KUTeg_017846</name>
</gene>
<dbReference type="EMBL" id="JARBDR010000903">
    <property type="protein sequence ID" value="KAJ8304263.1"/>
    <property type="molecule type" value="Genomic_DNA"/>
</dbReference>
<evidence type="ECO:0000259" key="1">
    <source>
        <dbReference type="Pfam" id="PF21588"/>
    </source>
</evidence>
<dbReference type="Pfam" id="PF21588">
    <property type="entry name" value="AP5B1_middle"/>
    <property type="match status" value="1"/>
</dbReference>
<comment type="caution">
    <text evidence="3">The sequence shown here is derived from an EMBL/GenBank/DDBJ whole genome shotgun (WGS) entry which is preliminary data.</text>
</comment>
<reference evidence="3 4" key="1">
    <citation type="submission" date="2022-12" db="EMBL/GenBank/DDBJ databases">
        <title>Chromosome-level genome of Tegillarca granosa.</title>
        <authorList>
            <person name="Kim J."/>
        </authorList>
    </citation>
    <scope>NUCLEOTIDE SEQUENCE [LARGE SCALE GENOMIC DNA]</scope>
    <source>
        <strain evidence="3">Teg-2019</strain>
        <tissue evidence="3">Adductor muscle</tissue>
    </source>
</reference>
<feature type="domain" description="AP5B1 middle" evidence="1">
    <location>
        <begin position="19"/>
        <end position="259"/>
    </location>
</feature>
<dbReference type="InterPro" id="IPR048979">
    <property type="entry name" value="AP5B1_middle"/>
</dbReference>
<dbReference type="SUPFAM" id="SSF48371">
    <property type="entry name" value="ARM repeat"/>
    <property type="match status" value="1"/>
</dbReference>
<protein>
    <recommendedName>
        <fullName evidence="5">Adaptor-related protein complex 5 beta subunit</fullName>
    </recommendedName>
</protein>
<dbReference type="InterPro" id="IPR048981">
    <property type="entry name" value="AP5B1_C"/>
</dbReference>
<keyword evidence="4" id="KW-1185">Reference proteome</keyword>
<organism evidence="3 4">
    <name type="scientific">Tegillarca granosa</name>
    <name type="common">Malaysian cockle</name>
    <name type="synonym">Anadara granosa</name>
    <dbReference type="NCBI Taxonomy" id="220873"/>
    <lineage>
        <taxon>Eukaryota</taxon>
        <taxon>Metazoa</taxon>
        <taxon>Spiralia</taxon>
        <taxon>Lophotrochozoa</taxon>
        <taxon>Mollusca</taxon>
        <taxon>Bivalvia</taxon>
        <taxon>Autobranchia</taxon>
        <taxon>Pteriomorphia</taxon>
        <taxon>Arcoida</taxon>
        <taxon>Arcoidea</taxon>
        <taxon>Arcidae</taxon>
        <taxon>Tegillarca</taxon>
    </lineage>
</organism>
<dbReference type="InterPro" id="IPR016024">
    <property type="entry name" value="ARM-type_fold"/>
</dbReference>
<dbReference type="Pfam" id="PF21590">
    <property type="entry name" value="AP5B1_C"/>
    <property type="match status" value="1"/>
</dbReference>
<evidence type="ECO:0008006" key="5">
    <source>
        <dbReference type="Google" id="ProtNLM"/>
    </source>
</evidence>
<evidence type="ECO:0000259" key="2">
    <source>
        <dbReference type="Pfam" id="PF21590"/>
    </source>
</evidence>
<feature type="domain" description="AP5B1 C-terminal" evidence="2">
    <location>
        <begin position="444"/>
        <end position="543"/>
    </location>
</feature>
<dbReference type="InterPro" id="IPR038741">
    <property type="entry name" value="AP5B1"/>
</dbReference>
<name>A0ABQ9EG51_TEGGR</name>
<evidence type="ECO:0000313" key="3">
    <source>
        <dbReference type="EMBL" id="KAJ8304263.1"/>
    </source>
</evidence>
<dbReference type="Proteomes" id="UP001217089">
    <property type="component" value="Unassembled WGS sequence"/>
</dbReference>
<sequence>MDMKKPGYQSSSQRIILLIFYPSVFDPLDCQLAKLCMFNLCFEPLTTTPSDTAAALLLSSLGHLHKLVWHTGSDRPAVALFRALFHMYHRHCSKTFSQDINRFLRGLISGFPYFIPNALDFIEGLRETTPDSPVYLEILKLLHTQVVFTPEEQAAIYYHFYLQVLKRASLQKEIPPQKTVKFLSYLAENSIMVDDGSWRLGNGILAVCQNLLICHGTENLYLEIGDLLFYMMTRYIDTDIQDRAMFYYTLLTSATDAKIAALLKTVSGTQSFNQALSTLLPENNDQERCSQVHILDEPVLDWQRIKMDIIQQNEESNIYDKNKDDNSDLMSYLEDLNTTKFVISATYSLKIKDVSFQNIYAITVHIDTGESYEDIKDINITSLSCNEAEEININIFPIKPVPSKFSSWIEFVKDKKTYRSNLPDIVLTLTDIMTPLQSDSKGDLYKELWKKLTQGSKQNGTKCIQSVKIIHKDQTEFEEVIKDNLNHYRVVDETDTSVVKFGMFLPPSYHLLLHCHGNSKHMVVFMVTDFPSVLPYIDHLLSSL</sequence>